<dbReference type="Proteomes" id="UP000239239">
    <property type="component" value="Unassembled WGS sequence"/>
</dbReference>
<dbReference type="RefSeq" id="WP_027227423.1">
    <property type="nucleotide sequence ID" value="NZ_CP017601.1"/>
</dbReference>
<dbReference type="EMBL" id="PQWY01000016">
    <property type="protein sequence ID" value="PPK29825.1"/>
    <property type="molecule type" value="Genomic_DNA"/>
</dbReference>
<proteinExistence type="predicted"/>
<accession>A0A2S6EXE5</accession>
<evidence type="ECO:0000313" key="1">
    <source>
        <dbReference type="EMBL" id="PPK29825.1"/>
    </source>
</evidence>
<dbReference type="AlphaFoldDB" id="A0A2S6EXE5"/>
<name>A0A2S6EXE5_LEGPN</name>
<comment type="caution">
    <text evidence="1">The sequence shown here is derived from an EMBL/GenBank/DDBJ whole genome shotgun (WGS) entry which is preliminary data.</text>
</comment>
<organism evidence="1 2">
    <name type="scientific">Legionella pneumophila</name>
    <dbReference type="NCBI Taxonomy" id="446"/>
    <lineage>
        <taxon>Bacteria</taxon>
        <taxon>Pseudomonadati</taxon>
        <taxon>Pseudomonadota</taxon>
        <taxon>Gammaproteobacteria</taxon>
        <taxon>Legionellales</taxon>
        <taxon>Legionellaceae</taxon>
        <taxon>Legionella</taxon>
    </lineage>
</organism>
<gene>
    <name evidence="1" type="ORF">C3928_12235</name>
</gene>
<evidence type="ECO:0000313" key="2">
    <source>
        <dbReference type="Proteomes" id="UP000239239"/>
    </source>
</evidence>
<reference evidence="1 2" key="1">
    <citation type="submission" date="2018-02" db="EMBL/GenBank/DDBJ databases">
        <title>Draft genome sequences of four Legionella pneumophila clinical strains isolated in Ontario.</title>
        <authorList>
            <person name="Fortuna A."/>
            <person name="Ramnarine R."/>
            <person name="Li A."/>
            <person name="Frantz C."/>
            <person name="Mallo G."/>
        </authorList>
    </citation>
    <scope>NUCLEOTIDE SEQUENCE [LARGE SCALE GENOMIC DNA]</scope>
    <source>
        <strain evidence="1 2">LG61</strain>
    </source>
</reference>
<sequence length="300" mass="35256">MFPPLQDPWSELEKLGFNPDYLERLKKRAATSIELTKNIEMLAGYYERFKAAGFTDRDLARIVSLVSFTSDNRLSNIGSRMMLTLVCGGLDLLKAPLNFNSHNLTNMMVSLNGLEKLRQLVKINQSYMIPFKNQAEFKAVFEKKCKKYPMLRVVWCYSDKEELYLENRRQDAIYKDWLSEEELHQLFRLRRVSKSQDLYYWERDKLRPAFLSDNYYSREDLGQTREEFEKALDNADAVESWCDSWANPFDQNPIPKLAKILVPSNQKNTSKIPFFTAVDNNEKSSVIDERYSKYFSNCSK</sequence>
<protein>
    <submittedName>
        <fullName evidence="1">Uncharacterized protein</fullName>
    </submittedName>
</protein>